<reference evidence="1" key="1">
    <citation type="journal article" date="2014" name="Int. J. Syst. Evol. Microbiol.">
        <title>Complete genome sequence of Corynebacterium casei LMG S-19264T (=DSM 44701T), isolated from a smear-ripened cheese.</title>
        <authorList>
            <consortium name="US DOE Joint Genome Institute (JGI-PGF)"/>
            <person name="Walter F."/>
            <person name="Albersmeier A."/>
            <person name="Kalinowski J."/>
            <person name="Ruckert C."/>
        </authorList>
    </citation>
    <scope>NUCLEOTIDE SEQUENCE</scope>
    <source>
        <strain evidence="1">JCM 3172</strain>
    </source>
</reference>
<sequence>MVVGTLAAVVAGVAVWFSAGRAQQRAANLDQLEGACAGLLPREQLRGFVPGDSAGFREEYGTMLDPRQESRALLACTLSWGAGKWGPDALVRVRAEALIATQAEAADAGDRSIGDFPMPLPPGARGSTGADDRVKGSEVSASLQVECPRGLRGRSRPAERFQVLVELPSKADSEYDVPAADHLAAARTAVGVANWVLGRQNCGREPIRTDASPRPVEGSTPTKLCAWLDPDELGFADDEWEFSGDGTYDRRVGSCAGRIAGYGAPASMPVVGVTAESWSGEFARGAYERHAYAGTAPGRRAPAPATPTGSMVIKDSGSPPMLALWAESVCDGGPSYHRIAVTPALSIGEKKEVVVEGDDRKRFSTDARAALDRYLAASDSWPQRSHCRDTKILGEVEQWLR</sequence>
<organism evidence="1 2">
    <name type="scientific">Streptomyces purpureus</name>
    <dbReference type="NCBI Taxonomy" id="1951"/>
    <lineage>
        <taxon>Bacteria</taxon>
        <taxon>Bacillati</taxon>
        <taxon>Actinomycetota</taxon>
        <taxon>Actinomycetes</taxon>
        <taxon>Kitasatosporales</taxon>
        <taxon>Streptomycetaceae</taxon>
        <taxon>Streptomyces</taxon>
    </lineage>
</organism>
<evidence type="ECO:0000313" key="2">
    <source>
        <dbReference type="Proteomes" id="UP000619486"/>
    </source>
</evidence>
<gene>
    <name evidence="1" type="ORF">GCM10014713_02870</name>
</gene>
<comment type="caution">
    <text evidence="1">The sequence shown here is derived from an EMBL/GenBank/DDBJ whole genome shotgun (WGS) entry which is preliminary data.</text>
</comment>
<dbReference type="AlphaFoldDB" id="A0A918GW59"/>
<reference evidence="1" key="2">
    <citation type="submission" date="2020-09" db="EMBL/GenBank/DDBJ databases">
        <authorList>
            <person name="Sun Q."/>
            <person name="Ohkuma M."/>
        </authorList>
    </citation>
    <scope>NUCLEOTIDE SEQUENCE</scope>
    <source>
        <strain evidence="1">JCM 3172</strain>
    </source>
</reference>
<keyword evidence="2" id="KW-1185">Reference proteome</keyword>
<dbReference type="EMBL" id="BMQQ01000001">
    <property type="protein sequence ID" value="GGT13738.1"/>
    <property type="molecule type" value="Genomic_DNA"/>
</dbReference>
<accession>A0A918GW59</accession>
<name>A0A918GW59_9ACTN</name>
<proteinExistence type="predicted"/>
<evidence type="ECO:0000313" key="1">
    <source>
        <dbReference type="EMBL" id="GGT13738.1"/>
    </source>
</evidence>
<dbReference type="Proteomes" id="UP000619486">
    <property type="component" value="Unassembled WGS sequence"/>
</dbReference>
<dbReference type="RefSeq" id="WP_019890931.1">
    <property type="nucleotide sequence ID" value="NZ_BMQQ01000001.1"/>
</dbReference>
<protein>
    <submittedName>
        <fullName evidence="1">Uncharacterized protein</fullName>
    </submittedName>
</protein>